<proteinExistence type="predicted"/>
<evidence type="ECO:0000256" key="3">
    <source>
        <dbReference type="ARBA" id="ARBA00022960"/>
    </source>
</evidence>
<keyword evidence="5" id="KW-0961">Cell wall biogenesis/degradation</keyword>
<keyword evidence="2" id="KW-0808">Transferase</keyword>
<dbReference type="Pfam" id="PF03734">
    <property type="entry name" value="YkuD"/>
    <property type="match status" value="1"/>
</dbReference>
<evidence type="ECO:0000313" key="9">
    <source>
        <dbReference type="Proteomes" id="UP000321118"/>
    </source>
</evidence>
<dbReference type="SUPFAM" id="SSF141523">
    <property type="entry name" value="L,D-transpeptidase catalytic domain-like"/>
    <property type="match status" value="1"/>
</dbReference>
<evidence type="ECO:0000259" key="7">
    <source>
        <dbReference type="Pfam" id="PF03734"/>
    </source>
</evidence>
<organism evidence="8 9">
    <name type="scientific">Cellulomonas xylanilytica</name>
    <dbReference type="NCBI Taxonomy" id="233583"/>
    <lineage>
        <taxon>Bacteria</taxon>
        <taxon>Bacillati</taxon>
        <taxon>Actinomycetota</taxon>
        <taxon>Actinomycetes</taxon>
        <taxon>Micrococcales</taxon>
        <taxon>Cellulomonadaceae</taxon>
        <taxon>Cellulomonas</taxon>
    </lineage>
</organism>
<feature type="signal peptide" evidence="6">
    <location>
        <begin position="1"/>
        <end position="24"/>
    </location>
</feature>
<reference evidence="8 9" key="1">
    <citation type="submission" date="2019-07" db="EMBL/GenBank/DDBJ databases">
        <title>Whole genome shotgun sequence of Cellulomonas xylanilytica NBRC 101102.</title>
        <authorList>
            <person name="Hosoyama A."/>
            <person name="Uohara A."/>
            <person name="Ohji S."/>
            <person name="Ichikawa N."/>
        </authorList>
    </citation>
    <scope>NUCLEOTIDE SEQUENCE [LARGE SCALE GENOMIC DNA]</scope>
    <source>
        <strain evidence="8 9">NBRC 101102</strain>
    </source>
</reference>
<keyword evidence="6" id="KW-0732">Signal</keyword>
<feature type="domain" description="L,D-TPase catalytic" evidence="7">
    <location>
        <begin position="174"/>
        <end position="288"/>
    </location>
</feature>
<dbReference type="InterPro" id="IPR005490">
    <property type="entry name" value="LD_TPept_cat_dom"/>
</dbReference>
<dbReference type="GO" id="GO:0016740">
    <property type="term" value="F:transferase activity"/>
    <property type="evidence" value="ECO:0007669"/>
    <property type="project" value="UniProtKB-KW"/>
</dbReference>
<keyword evidence="9" id="KW-1185">Reference proteome</keyword>
<protein>
    <recommendedName>
        <fullName evidence="7">L,D-TPase catalytic domain-containing protein</fullName>
    </recommendedName>
</protein>
<dbReference type="GO" id="GO:0009252">
    <property type="term" value="P:peptidoglycan biosynthetic process"/>
    <property type="evidence" value="ECO:0007669"/>
    <property type="project" value="UniProtKB-UniPathway"/>
</dbReference>
<comment type="caution">
    <text evidence="8">The sequence shown here is derived from an EMBL/GenBank/DDBJ whole genome shotgun (WGS) entry which is preliminary data.</text>
</comment>
<accession>A0A510V0V9</accession>
<dbReference type="GO" id="GO:0008360">
    <property type="term" value="P:regulation of cell shape"/>
    <property type="evidence" value="ECO:0007669"/>
    <property type="project" value="UniProtKB-KW"/>
</dbReference>
<keyword evidence="3" id="KW-0133">Cell shape</keyword>
<keyword evidence="4" id="KW-0573">Peptidoglycan synthesis</keyword>
<dbReference type="EMBL" id="BJUB01000002">
    <property type="protein sequence ID" value="GEK20479.1"/>
    <property type="molecule type" value="Genomic_DNA"/>
</dbReference>
<dbReference type="UniPathway" id="UPA00219"/>
<name>A0A510V0V9_9CELL</name>
<dbReference type="CDD" id="cd16913">
    <property type="entry name" value="YkuD_like"/>
    <property type="match status" value="1"/>
</dbReference>
<evidence type="ECO:0000256" key="4">
    <source>
        <dbReference type="ARBA" id="ARBA00022984"/>
    </source>
</evidence>
<comment type="pathway">
    <text evidence="1">Cell wall biogenesis; peptidoglycan biosynthesis.</text>
</comment>
<dbReference type="RefSeq" id="WP_146925947.1">
    <property type="nucleotide sequence ID" value="NZ_BJUB01000002.1"/>
</dbReference>
<dbReference type="OrthoDB" id="5243103at2"/>
<evidence type="ECO:0000256" key="5">
    <source>
        <dbReference type="ARBA" id="ARBA00023316"/>
    </source>
</evidence>
<sequence>MNRRSLTRATVAAALVATLAGACAQEAAPSAEPVVVAAPVAVVKAAAPAVPVPPAADLGALPVIDLLHVVPGLPGIDGLTQRENADPALGRWQTVVVVRDTAGRVAPAGAAVGVVPALTLEVRTTLPVIDQRGRWLRVMVATRGALPSQDVAQTNGRSVWIDAADTEAAGTDWSIQVDTAAQTITVDDGTTTHVLPVKATGAPGTPTPHVPAFLLGTRWLEPGTTTPRVLLLSTQSETIDHYDKPTGTAVTAIHTTTLRGTGAVSNGCVRVGDDVLDLVWQAPAGTVVTTVG</sequence>
<evidence type="ECO:0000313" key="8">
    <source>
        <dbReference type="EMBL" id="GEK20479.1"/>
    </source>
</evidence>
<evidence type="ECO:0000256" key="1">
    <source>
        <dbReference type="ARBA" id="ARBA00004752"/>
    </source>
</evidence>
<gene>
    <name evidence="8" type="ORF">CXY01_09990</name>
</gene>
<dbReference type="PROSITE" id="PS51257">
    <property type="entry name" value="PROKAR_LIPOPROTEIN"/>
    <property type="match status" value="1"/>
</dbReference>
<feature type="chain" id="PRO_5022126100" description="L,D-TPase catalytic domain-containing protein" evidence="6">
    <location>
        <begin position="25"/>
        <end position="292"/>
    </location>
</feature>
<dbReference type="InterPro" id="IPR038063">
    <property type="entry name" value="Transpep_catalytic_dom"/>
</dbReference>
<dbReference type="Proteomes" id="UP000321118">
    <property type="component" value="Unassembled WGS sequence"/>
</dbReference>
<dbReference type="AlphaFoldDB" id="A0A510V0V9"/>
<dbReference type="Gene3D" id="2.40.440.10">
    <property type="entry name" value="L,D-transpeptidase catalytic domain-like"/>
    <property type="match status" value="1"/>
</dbReference>
<evidence type="ECO:0000256" key="2">
    <source>
        <dbReference type="ARBA" id="ARBA00022679"/>
    </source>
</evidence>
<evidence type="ECO:0000256" key="6">
    <source>
        <dbReference type="SAM" id="SignalP"/>
    </source>
</evidence>
<dbReference type="GO" id="GO:0071555">
    <property type="term" value="P:cell wall organization"/>
    <property type="evidence" value="ECO:0007669"/>
    <property type="project" value="UniProtKB-KW"/>
</dbReference>